<dbReference type="SUPFAM" id="SSF51445">
    <property type="entry name" value="(Trans)glycosidases"/>
    <property type="match status" value="1"/>
</dbReference>
<feature type="transmembrane region" description="Helical" evidence="12">
    <location>
        <begin position="417"/>
        <end position="435"/>
    </location>
</feature>
<comment type="catalytic activity">
    <reaction evidence="1">
        <text>Hydrolysis of (1-&gt;3)-beta-D-glucosidic linkages in (1-&gt;3)-beta-D-glucans.</text>
        <dbReference type="EC" id="3.2.1.39"/>
    </reaction>
</comment>
<keyword evidence="6" id="KW-1015">Disulfide bond</keyword>
<keyword evidence="5" id="KW-0378">Hydrolase</keyword>
<evidence type="ECO:0000256" key="10">
    <source>
        <dbReference type="RuleBase" id="RU004335"/>
    </source>
</evidence>
<evidence type="ECO:0000313" key="15">
    <source>
        <dbReference type="EMBL" id="KDP38495.1"/>
    </source>
</evidence>
<evidence type="ECO:0000256" key="13">
    <source>
        <dbReference type="SAM" id="SignalP"/>
    </source>
</evidence>
<accession>A0A067L1X9</accession>
<dbReference type="InterPro" id="IPR000490">
    <property type="entry name" value="Glyco_hydro_17"/>
</dbReference>
<dbReference type="GO" id="GO:0042973">
    <property type="term" value="F:glucan endo-1,3-beta-D-glucosidase activity"/>
    <property type="evidence" value="ECO:0007669"/>
    <property type="project" value="UniProtKB-EC"/>
</dbReference>
<feature type="region of interest" description="Disordered" evidence="11">
    <location>
        <begin position="349"/>
        <end position="370"/>
    </location>
</feature>
<comment type="similarity">
    <text evidence="2 10">Belongs to the glycosyl hydrolase 17 family.</text>
</comment>
<dbReference type="Pfam" id="PF00332">
    <property type="entry name" value="Glyco_hydro_17"/>
    <property type="match status" value="1"/>
</dbReference>
<evidence type="ECO:0000256" key="4">
    <source>
        <dbReference type="ARBA" id="ARBA00022729"/>
    </source>
</evidence>
<evidence type="ECO:0000256" key="5">
    <source>
        <dbReference type="ARBA" id="ARBA00022801"/>
    </source>
</evidence>
<dbReference type="Pfam" id="PF07983">
    <property type="entry name" value="X8"/>
    <property type="match status" value="1"/>
</dbReference>
<proteinExistence type="inferred from homology"/>
<name>A0A067L1X9_JATCU</name>
<dbReference type="KEGG" id="jcu:105633780"/>
<feature type="signal peptide" evidence="13">
    <location>
        <begin position="1"/>
        <end position="23"/>
    </location>
</feature>
<evidence type="ECO:0000256" key="9">
    <source>
        <dbReference type="ARBA" id="ARBA00033417"/>
    </source>
</evidence>
<dbReference type="SMART" id="SM00768">
    <property type="entry name" value="X8"/>
    <property type="match status" value="1"/>
</dbReference>
<dbReference type="InterPro" id="IPR012946">
    <property type="entry name" value="X8"/>
</dbReference>
<evidence type="ECO:0000256" key="2">
    <source>
        <dbReference type="ARBA" id="ARBA00008773"/>
    </source>
</evidence>
<dbReference type="InterPro" id="IPR017853">
    <property type="entry name" value="GH"/>
</dbReference>
<dbReference type="InterPro" id="IPR044965">
    <property type="entry name" value="Glyco_hydro_17_plant"/>
</dbReference>
<evidence type="ECO:0000256" key="12">
    <source>
        <dbReference type="SAM" id="Phobius"/>
    </source>
</evidence>
<dbReference type="OrthoDB" id="814188at2759"/>
<evidence type="ECO:0000256" key="11">
    <source>
        <dbReference type="SAM" id="MobiDB-lite"/>
    </source>
</evidence>
<protein>
    <recommendedName>
        <fullName evidence="3">glucan endo-1,3-beta-D-glucosidase</fullName>
        <ecNumber evidence="3">3.2.1.39</ecNumber>
    </recommendedName>
    <alternativeName>
        <fullName evidence="8">(1-&gt;3)-beta-glucan endohydrolase</fullName>
    </alternativeName>
    <alternativeName>
        <fullName evidence="9">Beta-1,3-endoglucanase</fullName>
    </alternativeName>
</protein>
<organism evidence="15 16">
    <name type="scientific">Jatropha curcas</name>
    <name type="common">Barbados nut</name>
    <dbReference type="NCBI Taxonomy" id="180498"/>
    <lineage>
        <taxon>Eukaryota</taxon>
        <taxon>Viridiplantae</taxon>
        <taxon>Streptophyta</taxon>
        <taxon>Embryophyta</taxon>
        <taxon>Tracheophyta</taxon>
        <taxon>Spermatophyta</taxon>
        <taxon>Magnoliopsida</taxon>
        <taxon>eudicotyledons</taxon>
        <taxon>Gunneridae</taxon>
        <taxon>Pentapetalae</taxon>
        <taxon>rosids</taxon>
        <taxon>fabids</taxon>
        <taxon>Malpighiales</taxon>
        <taxon>Euphorbiaceae</taxon>
        <taxon>Crotonoideae</taxon>
        <taxon>Jatropheae</taxon>
        <taxon>Jatropha</taxon>
    </lineage>
</organism>
<dbReference type="EC" id="3.2.1.39" evidence="3"/>
<evidence type="ECO:0000256" key="7">
    <source>
        <dbReference type="ARBA" id="ARBA00023295"/>
    </source>
</evidence>
<keyword evidence="16" id="KW-1185">Reference proteome</keyword>
<dbReference type="PANTHER" id="PTHR32227">
    <property type="entry name" value="GLUCAN ENDO-1,3-BETA-GLUCOSIDASE BG1-RELATED-RELATED"/>
    <property type="match status" value="1"/>
</dbReference>
<reference evidence="15 16" key="1">
    <citation type="journal article" date="2014" name="PLoS ONE">
        <title>Global Analysis of Gene Expression Profiles in Physic Nut (Jatropha curcas L.) Seedlings Exposed to Salt Stress.</title>
        <authorList>
            <person name="Zhang L."/>
            <person name="Zhang C."/>
            <person name="Wu P."/>
            <person name="Chen Y."/>
            <person name="Li M."/>
            <person name="Jiang H."/>
            <person name="Wu G."/>
        </authorList>
    </citation>
    <scope>NUCLEOTIDE SEQUENCE [LARGE SCALE GENOMIC DNA]</scope>
    <source>
        <strain evidence="16">cv. GZQX0401</strain>
        <tissue evidence="15">Young leaves</tissue>
    </source>
</reference>
<feature type="chain" id="PRO_5001643428" description="glucan endo-1,3-beta-D-glucosidase" evidence="13">
    <location>
        <begin position="24"/>
        <end position="437"/>
    </location>
</feature>
<evidence type="ECO:0000259" key="14">
    <source>
        <dbReference type="SMART" id="SM00768"/>
    </source>
</evidence>
<feature type="compositionally biased region" description="Low complexity" evidence="11">
    <location>
        <begin position="353"/>
        <end position="363"/>
    </location>
</feature>
<dbReference type="EMBL" id="KK914362">
    <property type="protein sequence ID" value="KDP38495.1"/>
    <property type="molecule type" value="Genomic_DNA"/>
</dbReference>
<evidence type="ECO:0000256" key="6">
    <source>
        <dbReference type="ARBA" id="ARBA00023157"/>
    </source>
</evidence>
<evidence type="ECO:0000313" key="16">
    <source>
        <dbReference type="Proteomes" id="UP000027138"/>
    </source>
</evidence>
<evidence type="ECO:0000256" key="3">
    <source>
        <dbReference type="ARBA" id="ARBA00012780"/>
    </source>
</evidence>
<feature type="domain" description="X8" evidence="14">
    <location>
        <begin position="371"/>
        <end position="428"/>
    </location>
</feature>
<dbReference type="GO" id="GO:0005975">
    <property type="term" value="P:carbohydrate metabolic process"/>
    <property type="evidence" value="ECO:0007669"/>
    <property type="project" value="InterPro"/>
</dbReference>
<keyword evidence="12" id="KW-0472">Membrane</keyword>
<evidence type="ECO:0000256" key="8">
    <source>
        <dbReference type="ARBA" id="ARBA00033335"/>
    </source>
</evidence>
<evidence type="ECO:0000256" key="1">
    <source>
        <dbReference type="ARBA" id="ARBA00000382"/>
    </source>
</evidence>
<sequence>MAVLPYSVTFLLLSLTLCNHSKSQSFIGVNYGQVADNLPPPSATAKLLESTAIQKVRLYGSDPAIIKALANTGIGITIGASNGDIPSLASDPNFATNWVNTNVVPFYPASKIILITVGNEVMSSNDQNLMTKLLPAMQNVQNALDAESLGGKIKVSTVHSMAVLKQSEPPSIGSFDPSYGDLMKGLLAFTNATNSPFAINPYPYFAYRSDPTPETLAFCLFQPNAGRFDANTNINYMNMFDAQVDAVHSALSSMGFKNVEIVVAETGWPYKGDDNEVGPSIENAKAYNGNLIAHLRSMVGTPLMPGKSVDTYLFALYDEDLKPGPGSERAFGLFKPDLTMIYDIGLSKSNQAPSTPKTPSVSPSPTPNQATWCTPKAAVSDAKSQANLDYACENGKDCSPKKPGGTCFEPHIVASHAAYAMNFPTCAVLLWIVIFKA</sequence>
<keyword evidence="12" id="KW-1133">Transmembrane helix</keyword>
<gene>
    <name evidence="15" type="ORF">JCGZ_04420</name>
</gene>
<keyword evidence="4 13" id="KW-0732">Signal</keyword>
<keyword evidence="12" id="KW-0812">Transmembrane</keyword>
<dbReference type="Proteomes" id="UP000027138">
    <property type="component" value="Unassembled WGS sequence"/>
</dbReference>
<keyword evidence="7" id="KW-0326">Glycosidase</keyword>
<dbReference type="AlphaFoldDB" id="A0A067L1X9"/>
<dbReference type="FunFam" id="3.20.20.80:FF:000005">
    <property type="entry name" value="Glucan endo-1,3-beta-glucosidase 14"/>
    <property type="match status" value="1"/>
</dbReference>
<dbReference type="Gene3D" id="3.20.20.80">
    <property type="entry name" value="Glycosidases"/>
    <property type="match status" value="1"/>
</dbReference>